<dbReference type="InterPro" id="IPR009061">
    <property type="entry name" value="DNA-bd_dom_put_sf"/>
</dbReference>
<evidence type="ECO:0000313" key="3">
    <source>
        <dbReference type="Proteomes" id="UP000593719"/>
    </source>
</evidence>
<feature type="domain" description="Helix-turn-helix" evidence="1">
    <location>
        <begin position="13"/>
        <end position="60"/>
    </location>
</feature>
<evidence type="ECO:0000259" key="1">
    <source>
        <dbReference type="Pfam" id="PF12728"/>
    </source>
</evidence>
<dbReference type="SUPFAM" id="SSF46955">
    <property type="entry name" value="Putative DNA-binding domain"/>
    <property type="match status" value="1"/>
</dbReference>
<sequence length="65" mass="7367">MKETIQTQKKYIRAKEVASIYGIGLSTVWLYAKNGRLTPKKISERVTVFSVAELEELFNSDEVAS</sequence>
<reference evidence="2 3" key="1">
    <citation type="submission" date="2019-06" db="EMBL/GenBank/DDBJ databases">
        <title>Sulfurimonas gotlandica sp. nov., a chemoautotrophic and psychrotolerant epsilonproteobacterium isolated from a pelagic redoxcline, and an emended description of the genus Sulfurimonas.</title>
        <authorList>
            <person name="Wang S."/>
            <person name="Jiang L."/>
            <person name="Shao Z."/>
        </authorList>
    </citation>
    <scope>NUCLEOTIDE SEQUENCE [LARGE SCALE GENOMIC DNA]</scope>
    <source>
        <strain evidence="2 3">S2-6</strain>
    </source>
</reference>
<proteinExistence type="predicted"/>
<dbReference type="EMBL" id="CP041235">
    <property type="protein sequence ID" value="QOP42985.1"/>
    <property type="molecule type" value="Genomic_DNA"/>
</dbReference>
<dbReference type="KEGG" id="ssei:FJR45_03065"/>
<dbReference type="Pfam" id="PF12728">
    <property type="entry name" value="HTH_17"/>
    <property type="match status" value="1"/>
</dbReference>
<dbReference type="InterPro" id="IPR041657">
    <property type="entry name" value="HTH_17"/>
</dbReference>
<organism evidence="2 3">
    <name type="scientific">Sulfurimonas sediminis</name>
    <dbReference type="NCBI Taxonomy" id="2590020"/>
    <lineage>
        <taxon>Bacteria</taxon>
        <taxon>Pseudomonadati</taxon>
        <taxon>Campylobacterota</taxon>
        <taxon>Epsilonproteobacteria</taxon>
        <taxon>Campylobacterales</taxon>
        <taxon>Sulfurimonadaceae</taxon>
        <taxon>Sulfurimonas</taxon>
    </lineage>
</organism>
<dbReference type="AlphaFoldDB" id="A0A7M1B025"/>
<keyword evidence="3" id="KW-1185">Reference proteome</keyword>
<name>A0A7M1B025_9BACT</name>
<evidence type="ECO:0000313" key="2">
    <source>
        <dbReference type="EMBL" id="QOP42985.1"/>
    </source>
</evidence>
<dbReference type="GO" id="GO:0003677">
    <property type="term" value="F:DNA binding"/>
    <property type="evidence" value="ECO:0007669"/>
    <property type="project" value="UniProtKB-KW"/>
</dbReference>
<gene>
    <name evidence="2" type="ORF">FJR45_03065</name>
</gene>
<keyword evidence="2" id="KW-0238">DNA-binding</keyword>
<protein>
    <submittedName>
        <fullName evidence="2">DNA-binding protein</fullName>
    </submittedName>
</protein>
<dbReference type="Proteomes" id="UP000593719">
    <property type="component" value="Chromosome"/>
</dbReference>
<accession>A0A7M1B025</accession>
<dbReference type="RefSeq" id="WP_193151297.1">
    <property type="nucleotide sequence ID" value="NZ_CP041235.1"/>
</dbReference>